<dbReference type="EMBL" id="CP048000">
    <property type="protein sequence ID" value="QHQ60322.1"/>
    <property type="molecule type" value="Genomic_DNA"/>
</dbReference>
<dbReference type="InterPro" id="IPR027417">
    <property type="entry name" value="P-loop_NTPase"/>
</dbReference>
<dbReference type="GO" id="GO:0016301">
    <property type="term" value="F:kinase activity"/>
    <property type="evidence" value="ECO:0007669"/>
    <property type="project" value="UniProtKB-KW"/>
</dbReference>
<dbReference type="InterPro" id="IPR008144">
    <property type="entry name" value="Guanylate_kin-like_dom"/>
</dbReference>
<name>A0A6P1TJQ1_9FIRM</name>
<dbReference type="PROSITE" id="PS00856">
    <property type="entry name" value="GUANYLATE_KINASE_1"/>
    <property type="match status" value="1"/>
</dbReference>
<sequence>MSKLFVVMGKSATGKDSIFKKLKETAALGLKSVIGYTTRPIRNGETEGIEYYFVNEEKLNELKRNNKVIEHRAYHTIHGIWNYFTADDGQIDLSRSNYIMIGTLVTYEQIRNYFGEKSVVPIYIEVEDGLRLERALHREQSQENPKYAEMCRRYLADEEDFSEENLNKLNITKRYENKDIEICLNKIIKDIKQACGEE</sequence>
<dbReference type="PROSITE" id="PS50052">
    <property type="entry name" value="GUANYLATE_KINASE_2"/>
    <property type="match status" value="1"/>
</dbReference>
<protein>
    <submittedName>
        <fullName evidence="2">Guanylate kinase</fullName>
    </submittedName>
</protein>
<dbReference type="KEGG" id="anr:Ana3638_05675"/>
<keyword evidence="2" id="KW-0808">Transferase</keyword>
<reference evidence="2 3" key="1">
    <citation type="submission" date="2020-01" db="EMBL/GenBank/DDBJ databases">
        <title>Genome analysis of Anaerocolumna sp. CBA3638.</title>
        <authorList>
            <person name="Kim J."/>
            <person name="Roh S.W."/>
        </authorList>
    </citation>
    <scope>NUCLEOTIDE SEQUENCE [LARGE SCALE GENOMIC DNA]</scope>
    <source>
        <strain evidence="2 3">CBA3638</strain>
    </source>
</reference>
<dbReference type="InterPro" id="IPR008145">
    <property type="entry name" value="GK/Ca_channel_bsu"/>
</dbReference>
<feature type="domain" description="Guanylate kinase-like" evidence="1">
    <location>
        <begin position="2"/>
        <end position="192"/>
    </location>
</feature>
<accession>A0A6P1TJQ1</accession>
<keyword evidence="3" id="KW-1185">Reference proteome</keyword>
<evidence type="ECO:0000259" key="1">
    <source>
        <dbReference type="PROSITE" id="PS50052"/>
    </source>
</evidence>
<gene>
    <name evidence="2" type="ORF">Ana3638_05675</name>
</gene>
<proteinExistence type="predicted"/>
<dbReference type="Pfam" id="PF00625">
    <property type="entry name" value="Guanylate_kin"/>
    <property type="match status" value="1"/>
</dbReference>
<keyword evidence="2" id="KW-0418">Kinase</keyword>
<dbReference type="Gene3D" id="3.40.50.300">
    <property type="entry name" value="P-loop containing nucleotide triphosphate hydrolases"/>
    <property type="match status" value="1"/>
</dbReference>
<dbReference type="Proteomes" id="UP000464314">
    <property type="component" value="Chromosome"/>
</dbReference>
<dbReference type="SUPFAM" id="SSF52540">
    <property type="entry name" value="P-loop containing nucleoside triphosphate hydrolases"/>
    <property type="match status" value="1"/>
</dbReference>
<dbReference type="SMART" id="SM00072">
    <property type="entry name" value="GuKc"/>
    <property type="match status" value="1"/>
</dbReference>
<organism evidence="2 3">
    <name type="scientific">Anaerocolumna sedimenticola</name>
    <dbReference type="NCBI Taxonomy" id="2696063"/>
    <lineage>
        <taxon>Bacteria</taxon>
        <taxon>Bacillati</taxon>
        <taxon>Bacillota</taxon>
        <taxon>Clostridia</taxon>
        <taxon>Lachnospirales</taxon>
        <taxon>Lachnospiraceae</taxon>
        <taxon>Anaerocolumna</taxon>
    </lineage>
</organism>
<dbReference type="RefSeq" id="WP_161837158.1">
    <property type="nucleotide sequence ID" value="NZ_CP048000.1"/>
</dbReference>
<evidence type="ECO:0000313" key="3">
    <source>
        <dbReference type="Proteomes" id="UP000464314"/>
    </source>
</evidence>
<dbReference type="InterPro" id="IPR020590">
    <property type="entry name" value="Guanylate_kinase_CS"/>
</dbReference>
<evidence type="ECO:0000313" key="2">
    <source>
        <dbReference type="EMBL" id="QHQ60322.1"/>
    </source>
</evidence>
<dbReference type="AlphaFoldDB" id="A0A6P1TJQ1"/>